<accession>A0AA88PLB1</accession>
<dbReference type="InterPro" id="IPR036058">
    <property type="entry name" value="Kazal_dom_sf"/>
</dbReference>
<dbReference type="Pfam" id="PF00050">
    <property type="entry name" value="Kazal_1"/>
    <property type="match status" value="1"/>
</dbReference>
<dbReference type="Gene3D" id="3.30.60.30">
    <property type="match status" value="1"/>
</dbReference>
<keyword evidence="7" id="KW-1185">Reference proteome</keyword>
<dbReference type="SMART" id="SM00280">
    <property type="entry name" value="KAZAL"/>
    <property type="match status" value="1"/>
</dbReference>
<keyword evidence="5" id="KW-1015">Disulfide bond</keyword>
<evidence type="ECO:0000256" key="4">
    <source>
        <dbReference type="ARBA" id="ARBA00022900"/>
    </source>
</evidence>
<proteinExistence type="predicted"/>
<dbReference type="SUPFAM" id="SSF100895">
    <property type="entry name" value="Kazal-type serine protease inhibitors"/>
    <property type="match status" value="1"/>
</dbReference>
<dbReference type="PROSITE" id="PS51465">
    <property type="entry name" value="KAZAL_2"/>
    <property type="match status" value="1"/>
</dbReference>
<dbReference type="InterPro" id="IPR001239">
    <property type="entry name" value="Prot_inh_Kazal-m"/>
</dbReference>
<dbReference type="Proteomes" id="UP001187343">
    <property type="component" value="Unassembled WGS sequence"/>
</dbReference>
<dbReference type="PRINTS" id="PR00290">
    <property type="entry name" value="KAZALINHBTR"/>
</dbReference>
<gene>
    <name evidence="6" type="ORF">Q8A67_013186</name>
</gene>
<dbReference type="EMBL" id="JAUYZG010000013">
    <property type="protein sequence ID" value="KAK2890543.1"/>
    <property type="molecule type" value="Genomic_DNA"/>
</dbReference>
<evidence type="ECO:0000256" key="2">
    <source>
        <dbReference type="ARBA" id="ARBA00022525"/>
    </source>
</evidence>
<evidence type="ECO:0000256" key="5">
    <source>
        <dbReference type="ARBA" id="ARBA00023157"/>
    </source>
</evidence>
<organism evidence="6 7">
    <name type="scientific">Cirrhinus molitorella</name>
    <name type="common">mud carp</name>
    <dbReference type="NCBI Taxonomy" id="172907"/>
    <lineage>
        <taxon>Eukaryota</taxon>
        <taxon>Metazoa</taxon>
        <taxon>Chordata</taxon>
        <taxon>Craniata</taxon>
        <taxon>Vertebrata</taxon>
        <taxon>Euteleostomi</taxon>
        <taxon>Actinopterygii</taxon>
        <taxon>Neopterygii</taxon>
        <taxon>Teleostei</taxon>
        <taxon>Ostariophysi</taxon>
        <taxon>Cypriniformes</taxon>
        <taxon>Cyprinidae</taxon>
        <taxon>Labeoninae</taxon>
        <taxon>Labeonini</taxon>
        <taxon>Cirrhinus</taxon>
    </lineage>
</organism>
<comment type="subcellular location">
    <subcellularLocation>
        <location evidence="1">Secreted</location>
    </subcellularLocation>
</comment>
<keyword evidence="3" id="KW-0646">Protease inhibitor</keyword>
<evidence type="ECO:0000256" key="3">
    <source>
        <dbReference type="ARBA" id="ARBA00022690"/>
    </source>
</evidence>
<evidence type="ECO:0000313" key="6">
    <source>
        <dbReference type="EMBL" id="KAK2890543.1"/>
    </source>
</evidence>
<dbReference type="GO" id="GO:0004867">
    <property type="term" value="F:serine-type endopeptidase inhibitor activity"/>
    <property type="evidence" value="ECO:0007669"/>
    <property type="project" value="UniProtKB-KW"/>
</dbReference>
<sequence>MVARGVIVIICVLVAISEGARVPNCKYSSNICPMNYSPVCGTNGITYSNECLLCAAVKASNTKILFRKQGRC</sequence>
<dbReference type="InterPro" id="IPR051597">
    <property type="entry name" value="Bifunctional_prot_inhibitor"/>
</dbReference>
<keyword evidence="2" id="KW-0964">Secreted</keyword>
<keyword evidence="4" id="KW-0722">Serine protease inhibitor</keyword>
<protein>
    <submittedName>
        <fullName evidence="6">Uncharacterized protein</fullName>
    </submittedName>
</protein>
<dbReference type="PROSITE" id="PS00282">
    <property type="entry name" value="KAZAL_1"/>
    <property type="match status" value="1"/>
</dbReference>
<dbReference type="PANTHER" id="PTHR47729:SF1">
    <property type="entry name" value="OVOMUCOID-LIKE-RELATED"/>
    <property type="match status" value="1"/>
</dbReference>
<evidence type="ECO:0000313" key="7">
    <source>
        <dbReference type="Proteomes" id="UP001187343"/>
    </source>
</evidence>
<dbReference type="AlphaFoldDB" id="A0AA88PLB1"/>
<name>A0AA88PLB1_9TELE</name>
<evidence type="ECO:0000256" key="1">
    <source>
        <dbReference type="ARBA" id="ARBA00004613"/>
    </source>
</evidence>
<dbReference type="GO" id="GO:0005576">
    <property type="term" value="C:extracellular region"/>
    <property type="evidence" value="ECO:0007669"/>
    <property type="project" value="UniProtKB-SubCell"/>
</dbReference>
<comment type="caution">
    <text evidence="6">The sequence shown here is derived from an EMBL/GenBank/DDBJ whole genome shotgun (WGS) entry which is preliminary data.</text>
</comment>
<reference evidence="6" key="1">
    <citation type="submission" date="2023-08" db="EMBL/GenBank/DDBJ databases">
        <title>Chromosome-level Genome Assembly of mud carp (Cirrhinus molitorella).</title>
        <authorList>
            <person name="Liu H."/>
        </authorList>
    </citation>
    <scope>NUCLEOTIDE SEQUENCE</scope>
    <source>
        <strain evidence="6">Prfri</strain>
        <tissue evidence="6">Muscle</tissue>
    </source>
</reference>
<dbReference type="PANTHER" id="PTHR47729">
    <property type="entry name" value="SERINE PEPTIDASE INHIBITOR, KAZAL TYPE 2, TANDEM DUPLICATE 1-RELATED"/>
    <property type="match status" value="1"/>
</dbReference>
<dbReference type="InterPro" id="IPR002350">
    <property type="entry name" value="Kazal_dom"/>
</dbReference>